<dbReference type="EMBL" id="QXNG01000003">
    <property type="protein sequence ID" value="THA18008.1"/>
    <property type="molecule type" value="Genomic_DNA"/>
</dbReference>
<dbReference type="Proteomes" id="UP000310576">
    <property type="component" value="Unassembled WGS sequence"/>
</dbReference>
<dbReference type="RefSeq" id="WP_033259688.1">
    <property type="nucleotide sequence ID" value="NZ_BBIX01000006.1"/>
</dbReference>
<evidence type="ECO:0000313" key="2">
    <source>
        <dbReference type="Proteomes" id="UP000310576"/>
    </source>
</evidence>
<reference evidence="1 2" key="1">
    <citation type="journal article" date="2019" name="Vet. Microbiol.">
        <title>Development of multi locus sequence typing (MLST) of Rodentibacter pneumotropicus.</title>
        <authorList>
            <person name="Adhikary S."/>
            <person name="Bisgaard M."/>
            <person name="Boot R."/>
            <person name="Benga L."/>
            <person name="Nicklas W."/>
            <person name="Christensen H."/>
        </authorList>
    </citation>
    <scope>NUCLEOTIDE SEQUENCE [LARGE SCALE GENOMIC DNA]</scope>
    <source>
        <strain evidence="1 2">1596_07</strain>
    </source>
</reference>
<proteinExistence type="predicted"/>
<name>A0A4S2PKR2_9PAST</name>
<accession>A0A4S2PKR2</accession>
<dbReference type="GeneID" id="61266431"/>
<gene>
    <name evidence="1" type="ORF">D3M76_00285</name>
</gene>
<evidence type="ECO:0000313" key="1">
    <source>
        <dbReference type="EMBL" id="THA18008.1"/>
    </source>
</evidence>
<sequence>MMKKFTALLSVFILVFTTSACSKASFRDEFFKQRPCAEVKYRCLPENQEKPMIDTSKPYVLSAEEWRQIEQDKTLRMYKEISQMLEIYYPGFWEGVTDIQVRIDWMSKVDEISKRYFGNNRMEGEFMAMAHICSIISIDFENKPDFQFIVRKLKQDKEDPFAVSNIIRYLRFEILKKDYDVAGYYYNTWNLRGVQEGMPKITRHIPDFYTENKPRDTKENVYKVYEKWRQAGGVYDL</sequence>
<protein>
    <submittedName>
        <fullName evidence="1">Uncharacterized protein</fullName>
    </submittedName>
</protein>
<dbReference type="OrthoDB" id="5676215at2"/>
<dbReference type="AlphaFoldDB" id="A0A4S2PKR2"/>
<dbReference type="PROSITE" id="PS51257">
    <property type="entry name" value="PROKAR_LIPOPROTEIN"/>
    <property type="match status" value="1"/>
</dbReference>
<organism evidence="1 2">
    <name type="scientific">Rodentibacter pneumotropicus</name>
    <dbReference type="NCBI Taxonomy" id="758"/>
    <lineage>
        <taxon>Bacteria</taxon>
        <taxon>Pseudomonadati</taxon>
        <taxon>Pseudomonadota</taxon>
        <taxon>Gammaproteobacteria</taxon>
        <taxon>Pasteurellales</taxon>
        <taxon>Pasteurellaceae</taxon>
        <taxon>Rodentibacter</taxon>
    </lineage>
</organism>
<comment type="caution">
    <text evidence="1">The sequence shown here is derived from an EMBL/GenBank/DDBJ whole genome shotgun (WGS) entry which is preliminary data.</text>
</comment>